<dbReference type="PROSITE" id="PS50262">
    <property type="entry name" value="G_PROTEIN_RECEP_F1_2"/>
    <property type="match status" value="1"/>
</dbReference>
<evidence type="ECO:0000256" key="10">
    <source>
        <dbReference type="ARBA" id="ARBA00023224"/>
    </source>
</evidence>
<dbReference type="PRINTS" id="PR00664">
    <property type="entry name" value="OCTOPAMINER"/>
</dbReference>
<keyword evidence="6 13" id="KW-0472">Membrane</keyword>
<evidence type="ECO:0000259" key="14">
    <source>
        <dbReference type="PROSITE" id="PS50262"/>
    </source>
</evidence>
<proteinExistence type="inferred from homology"/>
<evidence type="ECO:0000313" key="16">
    <source>
        <dbReference type="WBParaSite" id="PSAMB.scaffold1910size26766.g15542.t1"/>
    </source>
</evidence>
<dbReference type="PANTHER" id="PTHR24248:SF174">
    <property type="entry name" value="TYRAMINE_OCTOPAMINE RECEPTOR"/>
    <property type="match status" value="1"/>
</dbReference>
<evidence type="ECO:0000256" key="3">
    <source>
        <dbReference type="ARBA" id="ARBA00022692"/>
    </source>
</evidence>
<keyword evidence="2" id="KW-1003">Cell membrane</keyword>
<evidence type="ECO:0000256" key="12">
    <source>
        <dbReference type="SAM" id="MobiDB-lite"/>
    </source>
</evidence>
<dbReference type="Pfam" id="PF00001">
    <property type="entry name" value="7tm_1"/>
    <property type="match status" value="1"/>
</dbReference>
<dbReference type="SUPFAM" id="SSF81321">
    <property type="entry name" value="Family A G protein-coupled receptor-like"/>
    <property type="match status" value="1"/>
</dbReference>
<dbReference type="WBParaSite" id="PSAMB.scaffold1910size26766.g15542.t1">
    <property type="protein sequence ID" value="PSAMB.scaffold1910size26766.g15542.t1"/>
    <property type="gene ID" value="PSAMB.scaffold1910size26766.g15542"/>
</dbReference>
<dbReference type="PROSITE" id="PS00237">
    <property type="entry name" value="G_PROTEIN_RECEP_F1_1"/>
    <property type="match status" value="1"/>
</dbReference>
<dbReference type="InterPro" id="IPR000276">
    <property type="entry name" value="GPCR_Rhodpsn"/>
</dbReference>
<name>A0A914VFD1_9BILA</name>
<evidence type="ECO:0000256" key="8">
    <source>
        <dbReference type="ARBA" id="ARBA00023170"/>
    </source>
</evidence>
<dbReference type="PANTHER" id="PTHR24248">
    <property type="entry name" value="ADRENERGIC RECEPTOR-RELATED G-PROTEIN COUPLED RECEPTOR"/>
    <property type="match status" value="1"/>
</dbReference>
<reference evidence="16" key="1">
    <citation type="submission" date="2022-11" db="UniProtKB">
        <authorList>
            <consortium name="WormBaseParasite"/>
        </authorList>
    </citation>
    <scope>IDENTIFICATION</scope>
</reference>
<dbReference type="GO" id="GO:0004989">
    <property type="term" value="F:octopamine receptor activity"/>
    <property type="evidence" value="ECO:0007669"/>
    <property type="project" value="InterPro"/>
</dbReference>
<feature type="transmembrane region" description="Helical" evidence="13">
    <location>
        <begin position="65"/>
        <end position="84"/>
    </location>
</feature>
<evidence type="ECO:0000256" key="13">
    <source>
        <dbReference type="SAM" id="Phobius"/>
    </source>
</evidence>
<keyword evidence="3 11" id="KW-0812">Transmembrane</keyword>
<feature type="transmembrane region" description="Helical" evidence="13">
    <location>
        <begin position="33"/>
        <end position="53"/>
    </location>
</feature>
<feature type="transmembrane region" description="Helical" evidence="13">
    <location>
        <begin position="145"/>
        <end position="168"/>
    </location>
</feature>
<evidence type="ECO:0000256" key="2">
    <source>
        <dbReference type="ARBA" id="ARBA00022475"/>
    </source>
</evidence>
<keyword evidence="4 13" id="KW-1133">Transmembrane helix</keyword>
<dbReference type="InterPro" id="IPR017452">
    <property type="entry name" value="GPCR_Rhodpsn_7TM"/>
</dbReference>
<comment type="similarity">
    <text evidence="11">Belongs to the G-protein coupled receptor 1 family.</text>
</comment>
<feature type="compositionally biased region" description="Polar residues" evidence="12">
    <location>
        <begin position="316"/>
        <end position="325"/>
    </location>
</feature>
<dbReference type="InterPro" id="IPR002002">
    <property type="entry name" value="Octopmn_rcpt"/>
</dbReference>
<dbReference type="AlphaFoldDB" id="A0A914VFD1"/>
<dbReference type="Gene3D" id="1.20.1070.10">
    <property type="entry name" value="Rhodopsin 7-helix transmembrane proteins"/>
    <property type="match status" value="2"/>
</dbReference>
<sequence>MANMSADMNASRNDDELEQLTVRTTAELVLGTLTYIVIIFMTISGNILVVMAVMNYRPLKKVQNYFLVSLAASDLCVATLVMPLHVVKFLAGGRWLLGVAVCQMFTTFDILCCTASILNLCAIAIDRYWAIHNPIDYAQKRTLRLVSLMIFAVWVVSALISIPPLIGWNDWSNRKLMERCELTTERAFVVFSASGSFFLPLMIMTIVYLKIFIAARQRIRTNRGRSALVRINKMTDRPTPTAQSNGSPRGHILLRGERTPLVIGVMTGASLQNALDHTSEVAADMAGEESTKGRRTSEERPRKTSRGIGRFLRPHSTLSANTSNGGLVIENPNSDKKRRFTDASIDSSKRQSEISDASEGLHVLHPQATTSSLLKRREKISVAKEKKAAKTLAVIMGVFVLCWLPFFLMYVIMPFCTDCSLHPKVAEAITWLGYINSAINPVIYTIFNLDFRRAFEKFLCPTRIRRKRRFSNAPH</sequence>
<feature type="transmembrane region" description="Helical" evidence="13">
    <location>
        <begin position="428"/>
        <end position="447"/>
    </location>
</feature>
<feature type="transmembrane region" description="Helical" evidence="13">
    <location>
        <begin position="392"/>
        <end position="413"/>
    </location>
</feature>
<evidence type="ECO:0000256" key="4">
    <source>
        <dbReference type="ARBA" id="ARBA00022989"/>
    </source>
</evidence>
<evidence type="ECO:0000256" key="1">
    <source>
        <dbReference type="ARBA" id="ARBA00004651"/>
    </source>
</evidence>
<evidence type="ECO:0000256" key="7">
    <source>
        <dbReference type="ARBA" id="ARBA00023157"/>
    </source>
</evidence>
<feature type="compositionally biased region" description="Basic and acidic residues" evidence="12">
    <location>
        <begin position="289"/>
        <end position="302"/>
    </location>
</feature>
<keyword evidence="5 11" id="KW-0297">G-protein coupled receptor</keyword>
<dbReference type="PRINTS" id="PR00237">
    <property type="entry name" value="GPCRRHODOPSN"/>
</dbReference>
<keyword evidence="10 11" id="KW-0807">Transducer</keyword>
<keyword evidence="9" id="KW-0325">Glycoprotein</keyword>
<evidence type="ECO:0000256" key="6">
    <source>
        <dbReference type="ARBA" id="ARBA00023136"/>
    </source>
</evidence>
<keyword evidence="7" id="KW-1015">Disulfide bond</keyword>
<evidence type="ECO:0000256" key="9">
    <source>
        <dbReference type="ARBA" id="ARBA00023180"/>
    </source>
</evidence>
<keyword evidence="15" id="KW-1185">Reference proteome</keyword>
<feature type="transmembrane region" description="Helical" evidence="13">
    <location>
        <begin position="188"/>
        <end position="213"/>
    </location>
</feature>
<organism evidence="15 16">
    <name type="scientific">Plectus sambesii</name>
    <dbReference type="NCBI Taxonomy" id="2011161"/>
    <lineage>
        <taxon>Eukaryota</taxon>
        <taxon>Metazoa</taxon>
        <taxon>Ecdysozoa</taxon>
        <taxon>Nematoda</taxon>
        <taxon>Chromadorea</taxon>
        <taxon>Plectida</taxon>
        <taxon>Plectina</taxon>
        <taxon>Plectoidea</taxon>
        <taxon>Plectidae</taxon>
        <taxon>Plectus</taxon>
    </lineage>
</organism>
<dbReference type="GO" id="GO:0005886">
    <property type="term" value="C:plasma membrane"/>
    <property type="evidence" value="ECO:0007669"/>
    <property type="project" value="UniProtKB-SubCell"/>
</dbReference>
<dbReference type="FunFam" id="1.20.1070.10:FF:000523">
    <property type="entry name" value="5-hydroxytryptamine receptor 2B"/>
    <property type="match status" value="1"/>
</dbReference>
<evidence type="ECO:0000313" key="15">
    <source>
        <dbReference type="Proteomes" id="UP000887566"/>
    </source>
</evidence>
<keyword evidence="8 11" id="KW-0675">Receptor</keyword>
<evidence type="ECO:0000256" key="5">
    <source>
        <dbReference type="ARBA" id="ARBA00023040"/>
    </source>
</evidence>
<accession>A0A914VFD1</accession>
<protein>
    <submittedName>
        <fullName evidence="16">G-protein coupled receptors family 1 profile domain-containing protein</fullName>
    </submittedName>
</protein>
<feature type="domain" description="G-protein coupled receptors family 1 profile" evidence="14">
    <location>
        <begin position="45"/>
        <end position="444"/>
    </location>
</feature>
<evidence type="ECO:0000256" key="11">
    <source>
        <dbReference type="RuleBase" id="RU000688"/>
    </source>
</evidence>
<feature type="region of interest" description="Disordered" evidence="12">
    <location>
        <begin position="282"/>
        <end position="359"/>
    </location>
</feature>
<dbReference type="CDD" id="cd15060">
    <property type="entry name" value="7tmA_tyramine_octopamine_R-like"/>
    <property type="match status" value="1"/>
</dbReference>
<dbReference type="Proteomes" id="UP000887566">
    <property type="component" value="Unplaced"/>
</dbReference>
<feature type="transmembrane region" description="Helical" evidence="13">
    <location>
        <begin position="96"/>
        <end position="125"/>
    </location>
</feature>
<dbReference type="SMART" id="SM01381">
    <property type="entry name" value="7TM_GPCR_Srsx"/>
    <property type="match status" value="1"/>
</dbReference>
<comment type="subcellular location">
    <subcellularLocation>
        <location evidence="1">Cell membrane</location>
        <topology evidence="1">Multi-pass membrane protein</topology>
    </subcellularLocation>
</comment>